<name>A0A6A5CCX8_NAEFO</name>
<dbReference type="VEuPathDB" id="AmoebaDB:NfTy_017110"/>
<sequence length="109" mass="12268">MFGPFASLFGKIFSKVIAPKVQDHVANKLANNAKFQEFVKKAENAAENLVDKAPDHLGRAKVFGGHFFSELKAIVREMFSFGKKKVIVHLSSSLLRKVLRIMIILILER</sequence>
<reference evidence="1 2" key="1">
    <citation type="journal article" date="2019" name="Sci. Rep.">
        <title>Nanopore sequencing improves the draft genome of the human pathogenic amoeba Naegleria fowleri.</title>
        <authorList>
            <person name="Liechti N."/>
            <person name="Schurch N."/>
            <person name="Bruggmann R."/>
            <person name="Wittwer M."/>
        </authorList>
    </citation>
    <scope>NUCLEOTIDE SEQUENCE [LARGE SCALE GENOMIC DNA]</scope>
    <source>
        <strain evidence="1 2">ATCC 30894</strain>
    </source>
</reference>
<protein>
    <submittedName>
        <fullName evidence="1">Uncharacterized protein</fullName>
    </submittedName>
</protein>
<dbReference type="RefSeq" id="XP_044567852.1">
    <property type="nucleotide sequence ID" value="XM_044701491.1"/>
</dbReference>
<evidence type="ECO:0000313" key="2">
    <source>
        <dbReference type="Proteomes" id="UP000444721"/>
    </source>
</evidence>
<keyword evidence="2" id="KW-1185">Reference proteome</keyword>
<proteinExistence type="predicted"/>
<comment type="caution">
    <text evidence="1">The sequence shown here is derived from an EMBL/GenBank/DDBJ whole genome shotgun (WGS) entry which is preliminary data.</text>
</comment>
<dbReference type="Proteomes" id="UP000444721">
    <property type="component" value="Unassembled WGS sequence"/>
</dbReference>
<dbReference type="GeneID" id="68118332"/>
<dbReference type="EMBL" id="VFQX01000007">
    <property type="protein sequence ID" value="KAF0983139.1"/>
    <property type="molecule type" value="Genomic_DNA"/>
</dbReference>
<accession>A0A6A5CCX8</accession>
<gene>
    <name evidence="1" type="ORF">FDP41_011117</name>
</gene>
<evidence type="ECO:0000313" key="1">
    <source>
        <dbReference type="EMBL" id="KAF0983139.1"/>
    </source>
</evidence>
<dbReference type="VEuPathDB" id="AmoebaDB:FDP41_011117"/>
<organism evidence="1 2">
    <name type="scientific">Naegleria fowleri</name>
    <name type="common">Brain eating amoeba</name>
    <dbReference type="NCBI Taxonomy" id="5763"/>
    <lineage>
        <taxon>Eukaryota</taxon>
        <taxon>Discoba</taxon>
        <taxon>Heterolobosea</taxon>
        <taxon>Tetramitia</taxon>
        <taxon>Eutetramitia</taxon>
        <taxon>Vahlkampfiidae</taxon>
        <taxon>Naegleria</taxon>
    </lineage>
</organism>
<dbReference type="AlphaFoldDB" id="A0A6A5CCX8"/>
<dbReference type="OrthoDB" id="10297287at2759"/>